<comment type="similarity">
    <text evidence="2 5">Belongs to the RecX family.</text>
</comment>
<dbReference type="InterPro" id="IPR053924">
    <property type="entry name" value="RecX_HTH_2nd"/>
</dbReference>
<name>A0A2X4UEI1_9GAMM</name>
<proteinExistence type="inferred from homology"/>
<dbReference type="HAMAP" id="MF_01114">
    <property type="entry name" value="RecX"/>
    <property type="match status" value="1"/>
</dbReference>
<dbReference type="Pfam" id="PF21981">
    <property type="entry name" value="RecX_HTH3"/>
    <property type="match status" value="1"/>
</dbReference>
<evidence type="ECO:0000313" key="9">
    <source>
        <dbReference type="Proteomes" id="UP000249005"/>
    </source>
</evidence>
<dbReference type="Proteomes" id="UP000249005">
    <property type="component" value="Chromosome 1"/>
</dbReference>
<keyword evidence="9" id="KW-1185">Reference proteome</keyword>
<evidence type="ECO:0000256" key="4">
    <source>
        <dbReference type="ARBA" id="ARBA00022490"/>
    </source>
</evidence>
<comment type="function">
    <text evidence="5">Modulates RecA activity.</text>
</comment>
<feature type="domain" description="RecX third three-helical" evidence="7">
    <location>
        <begin position="107"/>
        <end position="151"/>
    </location>
</feature>
<dbReference type="Gene3D" id="1.10.10.10">
    <property type="entry name" value="Winged helix-like DNA-binding domain superfamily/Winged helix DNA-binding domain"/>
    <property type="match status" value="3"/>
</dbReference>
<sequence>MNSLLARAMRLLSQRDFSEAEMRRKLLTAHSSFRTQGEREPVSEEDVNGVIEYCRQHGWLNDSDYGVRFVESRSRKGYGPRRILLEMQQKGINQEEAKAALASCDLDWFALAKEAAYRKSNGTLPVDWKEKAKLQRYLIQRGFRQDEIHAVFSDSEY</sequence>
<dbReference type="EMBL" id="LS483470">
    <property type="protein sequence ID" value="SQI37383.1"/>
    <property type="molecule type" value="Genomic_DNA"/>
</dbReference>
<dbReference type="KEGG" id="lri:NCTC12151_01126"/>
<keyword evidence="4 5" id="KW-0963">Cytoplasm</keyword>
<organism evidence="8 9">
    <name type="scientific">Leminorella richardii</name>
    <dbReference type="NCBI Taxonomy" id="158841"/>
    <lineage>
        <taxon>Bacteria</taxon>
        <taxon>Pseudomonadati</taxon>
        <taxon>Pseudomonadota</taxon>
        <taxon>Gammaproteobacteria</taxon>
        <taxon>Enterobacterales</taxon>
        <taxon>Budviciaceae</taxon>
        <taxon>Leminorella</taxon>
    </lineage>
</organism>
<evidence type="ECO:0000256" key="1">
    <source>
        <dbReference type="ARBA" id="ARBA00004496"/>
    </source>
</evidence>
<dbReference type="PANTHER" id="PTHR33602">
    <property type="entry name" value="REGULATORY PROTEIN RECX FAMILY PROTEIN"/>
    <property type="match status" value="1"/>
</dbReference>
<protein>
    <recommendedName>
        <fullName evidence="3 5">Regulatory protein RecX</fullName>
    </recommendedName>
</protein>
<evidence type="ECO:0000259" key="6">
    <source>
        <dbReference type="Pfam" id="PF02631"/>
    </source>
</evidence>
<dbReference type="GO" id="GO:0005737">
    <property type="term" value="C:cytoplasm"/>
    <property type="evidence" value="ECO:0007669"/>
    <property type="project" value="UniProtKB-SubCell"/>
</dbReference>
<dbReference type="GO" id="GO:0006282">
    <property type="term" value="P:regulation of DNA repair"/>
    <property type="evidence" value="ECO:0007669"/>
    <property type="project" value="UniProtKB-UniRule"/>
</dbReference>
<dbReference type="OrthoDB" id="7066780at2"/>
<comment type="subcellular location">
    <subcellularLocation>
        <location evidence="1 5">Cytoplasm</location>
    </subcellularLocation>
</comment>
<dbReference type="Pfam" id="PF02631">
    <property type="entry name" value="RecX_HTH2"/>
    <property type="match status" value="1"/>
</dbReference>
<evidence type="ECO:0000256" key="3">
    <source>
        <dbReference type="ARBA" id="ARBA00018111"/>
    </source>
</evidence>
<evidence type="ECO:0000256" key="2">
    <source>
        <dbReference type="ARBA" id="ARBA00009695"/>
    </source>
</evidence>
<dbReference type="InterPro" id="IPR036388">
    <property type="entry name" value="WH-like_DNA-bd_sf"/>
</dbReference>
<gene>
    <name evidence="5 8" type="primary">recX</name>
    <name evidence="8" type="ORF">NCTC12151_01126</name>
</gene>
<dbReference type="InterPro" id="IPR003783">
    <property type="entry name" value="Regulatory_RecX"/>
</dbReference>
<evidence type="ECO:0000259" key="7">
    <source>
        <dbReference type="Pfam" id="PF21981"/>
    </source>
</evidence>
<dbReference type="PANTHER" id="PTHR33602:SF1">
    <property type="entry name" value="REGULATORY PROTEIN RECX FAMILY PROTEIN"/>
    <property type="match status" value="1"/>
</dbReference>
<dbReference type="InterPro" id="IPR053925">
    <property type="entry name" value="RecX_HTH_3rd"/>
</dbReference>
<accession>A0A2X4UEI1</accession>
<dbReference type="AlphaFoldDB" id="A0A2X4UEI1"/>
<reference evidence="8 9" key="1">
    <citation type="submission" date="2018-06" db="EMBL/GenBank/DDBJ databases">
        <authorList>
            <consortium name="Pathogen Informatics"/>
            <person name="Doyle S."/>
        </authorList>
    </citation>
    <scope>NUCLEOTIDE SEQUENCE [LARGE SCALE GENOMIC DNA]</scope>
    <source>
        <strain evidence="8 9">NCTC12151</strain>
    </source>
</reference>
<feature type="domain" description="RecX second three-helical" evidence="6">
    <location>
        <begin position="61"/>
        <end position="101"/>
    </location>
</feature>
<evidence type="ECO:0000313" key="8">
    <source>
        <dbReference type="EMBL" id="SQI37383.1"/>
    </source>
</evidence>
<evidence type="ECO:0000256" key="5">
    <source>
        <dbReference type="HAMAP-Rule" id="MF_01114"/>
    </source>
</evidence>
<dbReference type="RefSeq" id="WP_111739669.1">
    <property type="nucleotide sequence ID" value="NZ_LR698987.1"/>
</dbReference>